<dbReference type="CDD" id="cd00586">
    <property type="entry name" value="4HBT"/>
    <property type="match status" value="1"/>
</dbReference>
<evidence type="ECO:0000259" key="3">
    <source>
        <dbReference type="Pfam" id="PF03061"/>
    </source>
</evidence>
<dbReference type="STRING" id="83767.SAMN05660652_03633"/>
<organism evidence="4 5">
    <name type="scientific">Propionivibrio dicarboxylicus</name>
    <dbReference type="NCBI Taxonomy" id="83767"/>
    <lineage>
        <taxon>Bacteria</taxon>
        <taxon>Pseudomonadati</taxon>
        <taxon>Pseudomonadota</taxon>
        <taxon>Betaproteobacteria</taxon>
        <taxon>Rhodocyclales</taxon>
        <taxon>Rhodocyclaceae</taxon>
        <taxon>Propionivibrio</taxon>
    </lineage>
</organism>
<dbReference type="InterPro" id="IPR050563">
    <property type="entry name" value="4-hydroxybenzoyl-CoA_TE"/>
</dbReference>
<dbReference type="PANTHER" id="PTHR31793">
    <property type="entry name" value="4-HYDROXYBENZOYL-COA THIOESTERASE FAMILY MEMBER"/>
    <property type="match status" value="1"/>
</dbReference>
<keyword evidence="2 4" id="KW-0378">Hydrolase</keyword>
<dbReference type="FunFam" id="3.10.129.10:FF:000004">
    <property type="entry name" value="Tol-pal system-associated acyl-CoA thioesterase"/>
    <property type="match status" value="1"/>
</dbReference>
<evidence type="ECO:0000313" key="4">
    <source>
        <dbReference type="EMBL" id="SDI54740.1"/>
    </source>
</evidence>
<dbReference type="SUPFAM" id="SSF54637">
    <property type="entry name" value="Thioesterase/thiol ester dehydrase-isomerase"/>
    <property type="match status" value="1"/>
</dbReference>
<feature type="domain" description="Thioesterase" evidence="3">
    <location>
        <begin position="24"/>
        <end position="105"/>
    </location>
</feature>
<evidence type="ECO:0000313" key="5">
    <source>
        <dbReference type="Proteomes" id="UP000198607"/>
    </source>
</evidence>
<reference evidence="4 5" key="1">
    <citation type="submission" date="2016-10" db="EMBL/GenBank/DDBJ databases">
        <authorList>
            <person name="de Groot N.N."/>
        </authorList>
    </citation>
    <scope>NUCLEOTIDE SEQUENCE [LARGE SCALE GENOMIC DNA]</scope>
    <source>
        <strain evidence="4 5">DSM 5885</strain>
    </source>
</reference>
<dbReference type="NCBIfam" id="TIGR00051">
    <property type="entry name" value="YbgC/FadM family acyl-CoA thioesterase"/>
    <property type="match status" value="1"/>
</dbReference>
<dbReference type="EMBL" id="FNCY01000021">
    <property type="protein sequence ID" value="SDI54740.1"/>
    <property type="molecule type" value="Genomic_DNA"/>
</dbReference>
<dbReference type="OrthoDB" id="9808429at2"/>
<evidence type="ECO:0000256" key="1">
    <source>
        <dbReference type="ARBA" id="ARBA00005953"/>
    </source>
</evidence>
<protein>
    <submittedName>
        <fullName evidence="4">Acyl-CoA thioester hydrolase</fullName>
    </submittedName>
</protein>
<keyword evidence="5" id="KW-1185">Reference proteome</keyword>
<dbReference type="InterPro" id="IPR006683">
    <property type="entry name" value="Thioestr_dom"/>
</dbReference>
<proteinExistence type="inferred from homology"/>
<dbReference type="Gene3D" id="3.10.129.10">
    <property type="entry name" value="Hotdog Thioesterase"/>
    <property type="match status" value="1"/>
</dbReference>
<evidence type="ECO:0000256" key="2">
    <source>
        <dbReference type="ARBA" id="ARBA00022801"/>
    </source>
</evidence>
<dbReference type="InterPro" id="IPR029069">
    <property type="entry name" value="HotDog_dom_sf"/>
</dbReference>
<dbReference type="Pfam" id="PF03061">
    <property type="entry name" value="4HBT"/>
    <property type="match status" value="1"/>
</dbReference>
<dbReference type="NCBIfam" id="TIGR02799">
    <property type="entry name" value="thio_ybgC"/>
    <property type="match status" value="1"/>
</dbReference>
<dbReference type="InterPro" id="IPR006684">
    <property type="entry name" value="YbgC/YbaW"/>
</dbReference>
<name>A0A1G8LHP4_9RHOO</name>
<dbReference type="RefSeq" id="WP_091939790.1">
    <property type="nucleotide sequence ID" value="NZ_FNCY01000021.1"/>
</dbReference>
<dbReference type="GO" id="GO:0047617">
    <property type="term" value="F:fatty acyl-CoA hydrolase activity"/>
    <property type="evidence" value="ECO:0007669"/>
    <property type="project" value="TreeGrafter"/>
</dbReference>
<sequence>MEHQQQLHAFTLPVRIYYEDTDAGGVVYYANYLKFMERCRTEWLRTIGHDQSALLRDPGIAFVVRNIAVDYLKPARLDDQVVVGLALERVTRSQLFFRQNILRANPDAKSGWDDLIEARVQLVCVNAAQMKITSIPAFLRTQLEVIQ</sequence>
<dbReference type="PIRSF" id="PIRSF003230">
    <property type="entry name" value="YbgC"/>
    <property type="match status" value="1"/>
</dbReference>
<dbReference type="AlphaFoldDB" id="A0A1G8LHP4"/>
<accession>A0A1G8LHP4</accession>
<dbReference type="PANTHER" id="PTHR31793:SF37">
    <property type="entry name" value="ACYL-COA THIOESTER HYDROLASE YBGC"/>
    <property type="match status" value="1"/>
</dbReference>
<gene>
    <name evidence="4" type="ORF">SAMN05660652_03633</name>
</gene>
<dbReference type="InterPro" id="IPR014166">
    <property type="entry name" value="Tol-Pal_acyl-CoA_thioesterase"/>
</dbReference>
<comment type="similarity">
    <text evidence="1">Belongs to the 4-hydroxybenzoyl-CoA thioesterase family.</text>
</comment>
<dbReference type="Proteomes" id="UP000198607">
    <property type="component" value="Unassembled WGS sequence"/>
</dbReference>